<protein>
    <submittedName>
        <fullName evidence="2">Uncharacterized protein</fullName>
    </submittedName>
</protein>
<feature type="compositionally biased region" description="Pro residues" evidence="1">
    <location>
        <begin position="1"/>
        <end position="11"/>
    </location>
</feature>
<sequence length="378" mass="41420">MPHSSPVPLPLPKILTNYQTDPTTHNQPQFKMNTVMTSGNGQGAAAGTGLKLTTTRPSGRPDLDDPAPRKPSKEKAKTNEPQHSAEASAAAGASAENPEPEKYRIDGRTFSLKAGRELLNLSTKQYDTLMRYLNSFFDINVELSMEQAGNLRGKRTIIDRILAGISQFLNELRGDPIEPVVQHLLALPDRELVNWVLYSMAIELRRARMERSRRAKKRAALEKAAREKAALEKAALEEAAREKASEDGEGDPENLPGNELLSHLPMIEVAAPAQPGLAAIAEMSLAYSPEYAQIIEFLRQEDNFKLTKNSALKGEICVSGAAFINAHNDRTTLALTARLKPKNLESTKRMESTAAIVETPADPLLVLLPDLVPTPVPR</sequence>
<feature type="compositionally biased region" description="Low complexity" evidence="1">
    <location>
        <begin position="81"/>
        <end position="97"/>
    </location>
</feature>
<proteinExistence type="predicted"/>
<feature type="region of interest" description="Disordered" evidence="1">
    <location>
        <begin position="236"/>
        <end position="255"/>
    </location>
</feature>
<feature type="region of interest" description="Disordered" evidence="1">
    <location>
        <begin position="1"/>
        <end position="104"/>
    </location>
</feature>
<gene>
    <name evidence="2" type="ORF">Dda_1560</name>
</gene>
<evidence type="ECO:0000313" key="3">
    <source>
        <dbReference type="Proteomes" id="UP001221413"/>
    </source>
</evidence>
<evidence type="ECO:0000256" key="1">
    <source>
        <dbReference type="SAM" id="MobiDB-lite"/>
    </source>
</evidence>
<dbReference type="Proteomes" id="UP001221413">
    <property type="component" value="Unassembled WGS sequence"/>
</dbReference>
<organism evidence="2 3">
    <name type="scientific">Drechslerella dactyloides</name>
    <name type="common">Nematode-trapping fungus</name>
    <name type="synonym">Arthrobotrys dactyloides</name>
    <dbReference type="NCBI Taxonomy" id="74499"/>
    <lineage>
        <taxon>Eukaryota</taxon>
        <taxon>Fungi</taxon>
        <taxon>Dikarya</taxon>
        <taxon>Ascomycota</taxon>
        <taxon>Pezizomycotina</taxon>
        <taxon>Orbiliomycetes</taxon>
        <taxon>Orbiliales</taxon>
        <taxon>Orbiliaceae</taxon>
        <taxon>Drechslerella</taxon>
    </lineage>
</organism>
<feature type="compositionally biased region" description="Basic and acidic residues" evidence="1">
    <location>
        <begin position="236"/>
        <end position="246"/>
    </location>
</feature>
<accession>A0AAD6NLX2</accession>
<comment type="caution">
    <text evidence="2">The sequence shown here is derived from an EMBL/GenBank/DDBJ whole genome shotgun (WGS) entry which is preliminary data.</text>
</comment>
<reference evidence="2" key="1">
    <citation type="submission" date="2023-01" db="EMBL/GenBank/DDBJ databases">
        <title>The chitinases involved in constricting ring structure development in the nematode-trapping fungus Drechslerella dactyloides.</title>
        <authorList>
            <person name="Wang R."/>
            <person name="Zhang L."/>
            <person name="Tang P."/>
            <person name="Li S."/>
            <person name="Liang L."/>
        </authorList>
    </citation>
    <scope>NUCLEOTIDE SEQUENCE</scope>
    <source>
        <strain evidence="2">YMF1.00031</strain>
    </source>
</reference>
<feature type="compositionally biased region" description="Polar residues" evidence="1">
    <location>
        <begin position="16"/>
        <end position="39"/>
    </location>
</feature>
<dbReference type="AlphaFoldDB" id="A0AAD6NLX2"/>
<keyword evidence="3" id="KW-1185">Reference proteome</keyword>
<dbReference type="EMBL" id="JAQGDS010000002">
    <property type="protein sequence ID" value="KAJ6263002.1"/>
    <property type="molecule type" value="Genomic_DNA"/>
</dbReference>
<name>A0AAD6NLX2_DREDA</name>
<feature type="compositionally biased region" description="Basic and acidic residues" evidence="1">
    <location>
        <begin position="59"/>
        <end position="80"/>
    </location>
</feature>
<evidence type="ECO:0000313" key="2">
    <source>
        <dbReference type="EMBL" id="KAJ6263002.1"/>
    </source>
</evidence>